<dbReference type="Gene3D" id="2.60.40.1120">
    <property type="entry name" value="Carboxypeptidase-like, regulatory domain"/>
    <property type="match status" value="1"/>
</dbReference>
<feature type="domain" description="TonB-dependent receptor-like beta-barrel" evidence="10">
    <location>
        <begin position="563"/>
        <end position="986"/>
    </location>
</feature>
<dbReference type="InterPro" id="IPR023996">
    <property type="entry name" value="TonB-dep_OMP_SusC/RagA"/>
</dbReference>
<sequence>MTKDKYRQVLLSRLSVIVFLITGFTVTGQNKNVSGTVTSSEDGQPLPGVNVLVKGTNNGVQTDFDGNYTIDNISGNETLKFSYLGFTTREIPVDGRSTINMVLEPGQEALDEVVVIGYGAVKKSDLTGAVSSVKAEDLNPGANASVEQALQGRVAGVQISQKSNEPGGGLSVNIRGAGSINAGTDPLYVIDGVIVNNGAVAATGGQGFTANSTPRNPLNTLNPADIQSIEVLKDASSTAIYGSRGSNGVVLITTKKGKTGKLRVNYDFYYGMQEAARTLDLLSPAEYQAVLNGIIDDGGGDPGQVIEEIEAGGTDWMDQVLQAAPTQNHNLSFSGATPNLNYYASLNYFSQEGLVKGSGIERYNIRLNLNSNSSEKYKYGINMNASFIGDDFASTGTGINENGGALYAAINYDPTIQPYNGDGSYRLSDFITIDNPLSILHGENATGETFRFYGNTFFEYFLIPSLSAKVQLGGDTQHVRRDIFIQPYTLNGAGTGGIASIQTGRKDYVSIEGTLNYNKDFGDDNLAAMLGATYEYFQTKSFSGNARGFALPDLGTDAIGSGDPELNNLGSGRNQARFISYLARVNYSLNDKYLFTASIRADGSSRFGDNNKFGYFPSGAVAWKVHNEGFINDTEWISQLKLRASVGSTGNANIGNSLTFQTFSAGGDLLFGDDFYNTIYPTRIANPDLTWEKAVQYDFGLDFGFLDHRISGSIDYFNKKTTDLLLVVPQALNTGFSGQTQNLGGVRNQGLEFALKLDIFRKDNFSWELSGNLATLDNKVLDIGDRGDIIRGGQSQIPDFSIVTPGQTLDSYYGFIVDGIWQEGDDFSVTESQVQPGDIKYRDVNGDGVINADDRVILGNSIPDFTWGLTSNLRLYDFTLDIVMQGVEGVERLNGNLINTYSPNNFRRNRIAEPLLNRWTPDNPTNTYPSFVNPTSQGGANALINSRTIENASYWRLQSVRLGYQFSTETLGFINNLSIYVTGQNLLTVTDYSGVDPAANASGRNTTALDFNAYPVPRTYLIGLNIEF</sequence>
<feature type="domain" description="TonB-dependent receptor plug" evidence="11">
    <location>
        <begin position="123"/>
        <end position="249"/>
    </location>
</feature>
<dbReference type="InterPro" id="IPR008969">
    <property type="entry name" value="CarboxyPept-like_regulatory"/>
</dbReference>
<evidence type="ECO:0000259" key="10">
    <source>
        <dbReference type="Pfam" id="PF00593"/>
    </source>
</evidence>
<evidence type="ECO:0000256" key="6">
    <source>
        <dbReference type="ARBA" id="ARBA00023136"/>
    </source>
</evidence>
<dbReference type="PROSITE" id="PS52016">
    <property type="entry name" value="TONB_DEPENDENT_REC_3"/>
    <property type="match status" value="1"/>
</dbReference>
<keyword evidence="13" id="KW-1185">Reference proteome</keyword>
<dbReference type="InterPro" id="IPR036942">
    <property type="entry name" value="Beta-barrel_TonB_sf"/>
</dbReference>
<dbReference type="NCBIfam" id="TIGR04057">
    <property type="entry name" value="SusC_RagA_signa"/>
    <property type="match status" value="1"/>
</dbReference>
<dbReference type="GO" id="GO:0009279">
    <property type="term" value="C:cell outer membrane"/>
    <property type="evidence" value="ECO:0007669"/>
    <property type="project" value="UniProtKB-SubCell"/>
</dbReference>
<dbReference type="SUPFAM" id="SSF56935">
    <property type="entry name" value="Porins"/>
    <property type="match status" value="1"/>
</dbReference>
<dbReference type="InterPro" id="IPR037066">
    <property type="entry name" value="Plug_dom_sf"/>
</dbReference>
<evidence type="ECO:0000256" key="3">
    <source>
        <dbReference type="ARBA" id="ARBA00022452"/>
    </source>
</evidence>
<comment type="subcellular location">
    <subcellularLocation>
        <location evidence="1 8">Cell outer membrane</location>
        <topology evidence="1 8">Multi-pass membrane protein</topology>
    </subcellularLocation>
</comment>
<evidence type="ECO:0000313" key="12">
    <source>
        <dbReference type="EMBL" id="MBC9796461.1"/>
    </source>
</evidence>
<keyword evidence="4 8" id="KW-0812">Transmembrane</keyword>
<keyword evidence="5 9" id="KW-0798">TonB box</keyword>
<dbReference type="InterPro" id="IPR012910">
    <property type="entry name" value="Plug_dom"/>
</dbReference>
<accession>A0A926JSN1</accession>
<organism evidence="12 13">
    <name type="scientific">Sinomicrobium weinanense</name>
    <dbReference type="NCBI Taxonomy" id="2842200"/>
    <lineage>
        <taxon>Bacteria</taxon>
        <taxon>Pseudomonadati</taxon>
        <taxon>Bacteroidota</taxon>
        <taxon>Flavobacteriia</taxon>
        <taxon>Flavobacteriales</taxon>
        <taxon>Flavobacteriaceae</taxon>
        <taxon>Sinomicrobium</taxon>
    </lineage>
</organism>
<dbReference type="Pfam" id="PF13715">
    <property type="entry name" value="CarbopepD_reg_2"/>
    <property type="match status" value="1"/>
</dbReference>
<protein>
    <submittedName>
        <fullName evidence="12">TonB-dependent receptor</fullName>
    </submittedName>
</protein>
<dbReference type="Pfam" id="PF07715">
    <property type="entry name" value="Plug"/>
    <property type="match status" value="1"/>
</dbReference>
<dbReference type="FunFam" id="2.170.130.10:FF:000008">
    <property type="entry name" value="SusC/RagA family TonB-linked outer membrane protein"/>
    <property type="match status" value="1"/>
</dbReference>
<keyword evidence="3 8" id="KW-1134">Transmembrane beta strand</keyword>
<dbReference type="AlphaFoldDB" id="A0A926JSN1"/>
<evidence type="ECO:0000256" key="9">
    <source>
        <dbReference type="RuleBase" id="RU003357"/>
    </source>
</evidence>
<keyword evidence="6 8" id="KW-0472">Membrane</keyword>
<dbReference type="EMBL" id="JACVDC010000028">
    <property type="protein sequence ID" value="MBC9796461.1"/>
    <property type="molecule type" value="Genomic_DNA"/>
</dbReference>
<dbReference type="Gene3D" id="2.170.130.10">
    <property type="entry name" value="TonB-dependent receptor, plug domain"/>
    <property type="match status" value="1"/>
</dbReference>
<dbReference type="InterPro" id="IPR023997">
    <property type="entry name" value="TonB-dep_OMP_SusC/RagA_CS"/>
</dbReference>
<proteinExistence type="inferred from homology"/>
<evidence type="ECO:0000256" key="4">
    <source>
        <dbReference type="ARBA" id="ARBA00022692"/>
    </source>
</evidence>
<evidence type="ECO:0000256" key="2">
    <source>
        <dbReference type="ARBA" id="ARBA00022448"/>
    </source>
</evidence>
<evidence type="ECO:0000256" key="5">
    <source>
        <dbReference type="ARBA" id="ARBA00023077"/>
    </source>
</evidence>
<gene>
    <name evidence="12" type="ORF">IBL28_10800</name>
</gene>
<dbReference type="SUPFAM" id="SSF49464">
    <property type="entry name" value="Carboxypeptidase regulatory domain-like"/>
    <property type="match status" value="1"/>
</dbReference>
<comment type="similarity">
    <text evidence="8 9">Belongs to the TonB-dependent receptor family.</text>
</comment>
<keyword evidence="2 8" id="KW-0813">Transport</keyword>
<evidence type="ECO:0000256" key="7">
    <source>
        <dbReference type="ARBA" id="ARBA00023237"/>
    </source>
</evidence>
<evidence type="ECO:0000256" key="1">
    <source>
        <dbReference type="ARBA" id="ARBA00004571"/>
    </source>
</evidence>
<dbReference type="NCBIfam" id="TIGR04056">
    <property type="entry name" value="OMP_RagA_SusC"/>
    <property type="match status" value="1"/>
</dbReference>
<dbReference type="Gene3D" id="2.40.170.20">
    <property type="entry name" value="TonB-dependent receptor, beta-barrel domain"/>
    <property type="match status" value="1"/>
</dbReference>
<dbReference type="Pfam" id="PF00593">
    <property type="entry name" value="TonB_dep_Rec_b-barrel"/>
    <property type="match status" value="1"/>
</dbReference>
<dbReference type="RefSeq" id="WP_187965607.1">
    <property type="nucleotide sequence ID" value="NZ_JACVDC010000028.1"/>
</dbReference>
<dbReference type="InterPro" id="IPR039426">
    <property type="entry name" value="TonB-dep_rcpt-like"/>
</dbReference>
<reference evidence="12 13" key="1">
    <citation type="submission" date="2020-09" db="EMBL/GenBank/DDBJ databases">
        <title>Sinomicrobium weinanense sp. nov., a halophilic bacteria isolated from saline-alkali soil.</title>
        <authorList>
            <person name="Wu P."/>
            <person name="Ren H."/>
            <person name="Mei Y."/>
            <person name="Liang Y."/>
            <person name="Chen Z."/>
        </authorList>
    </citation>
    <scope>NUCLEOTIDE SEQUENCE [LARGE SCALE GENOMIC DNA]</scope>
    <source>
        <strain evidence="12 13">FJxs</strain>
    </source>
</reference>
<comment type="caution">
    <text evidence="12">The sequence shown here is derived from an EMBL/GenBank/DDBJ whole genome shotgun (WGS) entry which is preliminary data.</text>
</comment>
<dbReference type="Proteomes" id="UP000653730">
    <property type="component" value="Unassembled WGS sequence"/>
</dbReference>
<evidence type="ECO:0000259" key="11">
    <source>
        <dbReference type="Pfam" id="PF07715"/>
    </source>
</evidence>
<keyword evidence="12" id="KW-0675">Receptor</keyword>
<evidence type="ECO:0000256" key="8">
    <source>
        <dbReference type="PROSITE-ProRule" id="PRU01360"/>
    </source>
</evidence>
<name>A0A926JSN1_9FLAO</name>
<evidence type="ECO:0000313" key="13">
    <source>
        <dbReference type="Proteomes" id="UP000653730"/>
    </source>
</evidence>
<keyword evidence="7 8" id="KW-0998">Cell outer membrane</keyword>
<dbReference type="InterPro" id="IPR000531">
    <property type="entry name" value="Beta-barrel_TonB"/>
</dbReference>